<dbReference type="InterPro" id="IPR024290">
    <property type="entry name" value="SICA_extracell_a"/>
</dbReference>
<sequence>MGKLRGAKGMFGILMAQWLQGKKDSKQKKGVSKEAELGEIMVNVVREIITDMNSTVNESTAEGMCANAGISESTEKEVCTFIVKNLLDIKGIRGHKCTEGKIEDKMKEFVHCTILNLWSTLYLSNHCNNKNAVNGAYNIMNSRNKRYRGTSVCGRCELGFLEPMKVLKGTASVLGVIYQMMVKDKEVMRLIKGGGSQAQGGCDEHKKILKGLGLPESIPPPLLPPRAPAPPSRGLPTPSSTTTTTTTTTTPVTSSVQPPPTSTPTPLQQTVSTPVTTTTTAATAAQSDPCSPNYQPSQEIKASDKKGDDLRLAWKQYLSSSSQNGQPGQAVTIPGDVESKVQEMFQELKSYMNWGNGKGSVPRACSTLSYPGEKGKEDHMKQICRVPVMIVNWMAGLDEQGKEKNGVTRKEEWEQYLRCIVGHSIILRILGNKCDAKKMLEIISDNMKKGGSQGTVPNVNSICSWVKVDDMEKMEQLIGPTVDAWLHGAKQPTGRGGIMGVGNIVEWMKCNDHQKQKEDGQEENCKSDRIIDLLGGGRLGALRKLVDPVARATSCIKDKHSNASNGNLCKYLDCMKHLWMKMDASTQKSKVSVHRNIHIYYHHLIQNNFWTKDVKALWTELSTAMNIDGGNGTKGNGCNQMDDGSATGSAGGTARTATDPEKKACNYLHAGLKTLYEGTSTTGNNGILSKKNPSLRQTMGCFLLHAYAKHMKDKAVCFIDAGIKQAFDSWYQKMSTCNVSGTEPCVPCQWKEEEYKICNITINSSATPAKTAKTKVEGIVNNNDPDTKSIITNINKMEKLCDGLQCIASHLNSSNGQHSNTTADNFWDGTNGEVHKLWQALSQAMKDSNGTGSGNGCNEMDDNGQNRTPTDPEKKACQHLTAGFEKLKQLSESTTSNGKILDKNASLKLAMGCFLLHFYAKKMKNDAKCEIEAGIKKAFEVGGKDLSNNVNCNGGKGQCVSCHWNDATIDDCEITTTGTTPKAKVTDKLTPVQNEMKTTLTTTMKDINKAESLCAKLQCAAPKWFNNNKAGNSGTVNKTWCEFWDKAVKTTLTELFNKIEENGKNNATKTDGPCRGFGDGNEHSVERKACNHITAGLKYISEVQGDAKGVTNNANAEADDKFFKQSMMCAALNLYADRIKKETATSCPIGEETVQRMFVAGNGSNTLSPTSCSGSGGNNNNCFICTREPDFSGCNLLVHKDLIGTSTLPNGQSCTDNATEVKTKMDELLNNEENQSNINTKMKETLTTITKMDNHFCTQLQCAIKQKLKIKNGQATSTGTTSSWSDINSAAENELTNLLKHMTNSDKQSKVTDFCKESNWDNGTKEGKTNKAACLLFASGLQHIYTHGNGRPNGQKKGQFNGPSFEQTMGCLFLKEYAKQLKGLAETKKKTEVHPQCSVNAGIKYAFSKSKDIMKASSKCSNNNSCFVCTEGGYDDCLIGTDNVKQKVEPLLKTKQTHMQQTLANTLCPILPMDLLTPFLPLAPVSIGLSVMAYYLWKYFGPLGKGGPRFRRSPTEIPGPSVQEQVLDHVQQDSSHEYRLVKERKPPSAPTRTKRSGRVNRRTIIEIHFEVLDECQKGDTQLNQKDFLELLVREFMGSEFMEEEQIPKEEVLMESVPMERVPSLGSGFMI</sequence>
<dbReference type="Pfam" id="PF12887">
    <property type="entry name" value="SICA_alpha"/>
    <property type="match status" value="2"/>
</dbReference>
<dbReference type="EMBL" id="AM910987">
    <property type="protein sequence ID" value="CAA9987027.1"/>
    <property type="molecule type" value="Genomic_DNA"/>
</dbReference>
<feature type="domain" description="Schizont-infected cell agglutination extracellular beta" evidence="2">
    <location>
        <begin position="799"/>
        <end position="974"/>
    </location>
</feature>
<dbReference type="Pfam" id="PF12878">
    <property type="entry name" value="SICA_beta"/>
    <property type="match status" value="4"/>
</dbReference>
<evidence type="ECO:0000313" key="5">
    <source>
        <dbReference type="EMBL" id="CAA9987027.1"/>
    </source>
</evidence>
<dbReference type="VEuPathDB" id="PlasmoDB:PKNH_0514100"/>
<dbReference type="Proteomes" id="UP000031513">
    <property type="component" value="Chromosome 5"/>
</dbReference>
<gene>
    <name evidence="5" type="ORF">PKNH_0514100</name>
</gene>
<dbReference type="KEGG" id="pkn:PKNH_0514100"/>
<keyword evidence="6" id="KW-1185">Reference proteome</keyword>
<dbReference type="InterPro" id="IPR024288">
    <property type="entry name" value="SICA_C"/>
</dbReference>
<dbReference type="InParanoid" id="A0A679KSM1"/>
<accession>A0A679KSM1</accession>
<feature type="domain" description="Schizont-infected cell agglutination extracellular beta" evidence="2">
    <location>
        <begin position="567"/>
        <end position="760"/>
    </location>
</feature>
<dbReference type="InterPro" id="IPR024285">
    <property type="entry name" value="SICA_extracell_b"/>
</dbReference>
<protein>
    <submittedName>
        <fullName evidence="5">SICAvar, type I</fullName>
    </submittedName>
</protein>
<evidence type="ECO:0000259" key="3">
    <source>
        <dbReference type="Pfam" id="PF12879"/>
    </source>
</evidence>
<feature type="region of interest" description="Disordered" evidence="1">
    <location>
        <begin position="848"/>
        <end position="874"/>
    </location>
</feature>
<evidence type="ECO:0000313" key="6">
    <source>
        <dbReference type="Proteomes" id="UP000031513"/>
    </source>
</evidence>
<organism evidence="5 6">
    <name type="scientific">Plasmodium knowlesi (strain H)</name>
    <dbReference type="NCBI Taxonomy" id="5851"/>
    <lineage>
        <taxon>Eukaryota</taxon>
        <taxon>Sar</taxon>
        <taxon>Alveolata</taxon>
        <taxon>Apicomplexa</taxon>
        <taxon>Aconoidasida</taxon>
        <taxon>Haemosporida</taxon>
        <taxon>Plasmodiidae</taxon>
        <taxon>Plasmodium</taxon>
        <taxon>Plasmodium (Plasmodium)</taxon>
    </lineage>
</organism>
<dbReference type="RefSeq" id="XP_038969520.1">
    <property type="nucleotide sequence ID" value="XM_039113910.1"/>
</dbReference>
<feature type="domain" description="Schizont-infected cell agglutination extracellular alpha" evidence="4">
    <location>
        <begin position="310"/>
        <end position="485"/>
    </location>
</feature>
<reference evidence="5 6" key="1">
    <citation type="journal article" date="2008" name="Nature">
        <title>The genome of Plasmodium knowlesi strain H, a zoonotic malaria parasite with host range from monkey to man.</title>
        <authorList>
            <person name="Pain A."/>
            <person name="Boehme U."/>
            <person name="Berry A.E."/>
            <person name="Mungall K."/>
            <person name="Finn R."/>
            <person name="Jackson A.P."/>
            <person name="Mourier T."/>
            <person name="Mistry J."/>
            <person name="Pasini E.M."/>
            <person name="Aslett M."/>
            <person name="Balasubrammaniam S."/>
            <person name="Borgwardt K."/>
            <person name="Brooks K."/>
            <person name="Carret C."/>
            <person name="Carver T.J."/>
            <person name="Cherevach I."/>
            <person name="Chillingworth T."/>
            <person name="Clarke T.G."/>
            <person name="Galinski M.R."/>
            <person name="Hall N."/>
            <person name="Harper D."/>
            <person name="Harris D."/>
            <person name="Hauser H."/>
            <person name="Ivens A."/>
            <person name="Janssen C.S."/>
            <person name="Keane T."/>
            <person name="Larke N."/>
            <person name="Lapp S."/>
            <person name="Marti M."/>
            <person name="Moule S."/>
            <person name="Meyer I.M."/>
            <person name="Ormond D."/>
            <person name="Peters N."/>
            <person name="Sanders M."/>
            <person name="Sanders S."/>
            <person name="Sergeant T.J."/>
            <person name="Simmonds M."/>
            <person name="Smith F."/>
            <person name="Squares R."/>
            <person name="Thurston S."/>
            <person name="Tivey A.R."/>
            <person name="Walker D."/>
            <person name="White B."/>
            <person name="Zuiderwijk E."/>
            <person name="Churcher C."/>
            <person name="Quail M.A."/>
            <person name="Cowman A.F."/>
            <person name="Turner C.M.R."/>
            <person name="Rajandream M.A."/>
            <person name="Kocken C.H.M."/>
            <person name="Thomas A.W."/>
            <person name="Newbold C.I."/>
            <person name="Barrell B.G."/>
            <person name="Berriman M."/>
        </authorList>
    </citation>
    <scope>NUCLEOTIDE SEQUENCE [LARGE SCALE GENOMIC DNA]</scope>
    <source>
        <strain evidence="5 6">H</strain>
    </source>
</reference>
<dbReference type="GeneID" id="7319372"/>
<dbReference type="OrthoDB" id="376328at2759"/>
<feature type="domain" description="Schizont-infected cell agglutination extracellular beta" evidence="2">
    <location>
        <begin position="1012"/>
        <end position="1195"/>
    </location>
</feature>
<evidence type="ECO:0000259" key="2">
    <source>
        <dbReference type="Pfam" id="PF12878"/>
    </source>
</evidence>
<evidence type="ECO:0000259" key="4">
    <source>
        <dbReference type="Pfam" id="PF12887"/>
    </source>
</evidence>
<feature type="compositionally biased region" description="Low complexity" evidence="1">
    <location>
        <begin position="264"/>
        <end position="287"/>
    </location>
</feature>
<feature type="domain" description="Schizont-infected cell agglutination C-terminal" evidence="3">
    <location>
        <begin position="1498"/>
        <end position="1629"/>
    </location>
</feature>
<feature type="compositionally biased region" description="Pro residues" evidence="1">
    <location>
        <begin position="217"/>
        <end position="233"/>
    </location>
</feature>
<feature type="compositionally biased region" description="Polar residues" evidence="1">
    <location>
        <begin position="288"/>
        <end position="300"/>
    </location>
</feature>
<dbReference type="Pfam" id="PF12879">
    <property type="entry name" value="SICA_C"/>
    <property type="match status" value="1"/>
</dbReference>
<evidence type="ECO:0000256" key="1">
    <source>
        <dbReference type="SAM" id="MobiDB-lite"/>
    </source>
</evidence>
<feature type="compositionally biased region" description="Low complexity" evidence="1">
    <location>
        <begin position="234"/>
        <end position="256"/>
    </location>
</feature>
<proteinExistence type="predicted"/>
<feature type="region of interest" description="Disordered" evidence="1">
    <location>
        <begin position="213"/>
        <end position="305"/>
    </location>
</feature>
<feature type="domain" description="Schizont-infected cell agglutination extracellular beta" evidence="2">
    <location>
        <begin position="1256"/>
        <end position="1438"/>
    </location>
</feature>
<feature type="domain" description="Schizont-infected cell agglutination extracellular alpha" evidence="4">
    <location>
        <begin position="14"/>
        <end position="166"/>
    </location>
</feature>
<name>A0A679KSM1_PLAKH</name>